<keyword evidence="2" id="KW-1185">Reference proteome</keyword>
<evidence type="ECO:0000313" key="2">
    <source>
        <dbReference type="Proteomes" id="UP001153334"/>
    </source>
</evidence>
<organism evidence="1 2">
    <name type="scientific">Nemania bipapillata</name>
    <dbReference type="NCBI Taxonomy" id="110536"/>
    <lineage>
        <taxon>Eukaryota</taxon>
        <taxon>Fungi</taxon>
        <taxon>Dikarya</taxon>
        <taxon>Ascomycota</taxon>
        <taxon>Pezizomycotina</taxon>
        <taxon>Sordariomycetes</taxon>
        <taxon>Xylariomycetidae</taxon>
        <taxon>Xylariales</taxon>
        <taxon>Xylariaceae</taxon>
        <taxon>Nemania</taxon>
    </lineage>
</organism>
<comment type="caution">
    <text evidence="1">The sequence shown here is derived from an EMBL/GenBank/DDBJ whole genome shotgun (WGS) entry which is preliminary data.</text>
</comment>
<accession>A0ACC2IY27</accession>
<sequence length="162" mass="17722">MSRFEAVSFPTLDGLILRGNLYPANQRGLGIILLPGLSFVKEIMLPKIAGYFQKSGITALTYDPRSLGESDGTPRRDIDPTKHVSDLHDALTFLQKHPMVNPDQITYWGFSLNGLVALNAAALDKRAKCTEKHNSLGLGLLMSQLSGKETAIVHMAGFRELA</sequence>
<proteinExistence type="predicted"/>
<evidence type="ECO:0000313" key="1">
    <source>
        <dbReference type="EMBL" id="KAJ8120112.1"/>
    </source>
</evidence>
<dbReference type="EMBL" id="JAPESX010000692">
    <property type="protein sequence ID" value="KAJ8120112.1"/>
    <property type="molecule type" value="Genomic_DNA"/>
</dbReference>
<name>A0ACC2IY27_9PEZI</name>
<reference evidence="1" key="1">
    <citation type="submission" date="2022-11" db="EMBL/GenBank/DDBJ databases">
        <title>Genome Sequence of Nemania bipapillata.</title>
        <authorList>
            <person name="Buettner E."/>
        </authorList>
    </citation>
    <scope>NUCLEOTIDE SEQUENCE</scope>
    <source>
        <strain evidence="1">CP14</strain>
    </source>
</reference>
<dbReference type="Proteomes" id="UP001153334">
    <property type="component" value="Unassembled WGS sequence"/>
</dbReference>
<protein>
    <submittedName>
        <fullName evidence="1">Uncharacterized protein</fullName>
    </submittedName>
</protein>
<gene>
    <name evidence="1" type="ORF">ONZ43_g3096</name>
</gene>